<keyword evidence="3" id="KW-0862">Zinc</keyword>
<dbReference type="AlphaFoldDB" id="A0A9W6ZKH9"/>
<keyword evidence="2 4" id="KW-0863">Zinc-finger</keyword>
<organism evidence="7 8">
    <name type="scientific">Triparma retinervis</name>
    <dbReference type="NCBI Taxonomy" id="2557542"/>
    <lineage>
        <taxon>Eukaryota</taxon>
        <taxon>Sar</taxon>
        <taxon>Stramenopiles</taxon>
        <taxon>Ochrophyta</taxon>
        <taxon>Bolidophyceae</taxon>
        <taxon>Parmales</taxon>
        <taxon>Triparmaceae</taxon>
        <taxon>Triparma</taxon>
    </lineage>
</organism>
<dbReference type="OrthoDB" id="10251804at2759"/>
<dbReference type="InterPro" id="IPR051728">
    <property type="entry name" value="RING-FYVE_E3_ubiquitin-ligase"/>
</dbReference>
<dbReference type="CDD" id="cd16510">
    <property type="entry name" value="RING-HC_IAPs"/>
    <property type="match status" value="1"/>
</dbReference>
<dbReference type="InterPro" id="IPR013083">
    <property type="entry name" value="Znf_RING/FYVE/PHD"/>
</dbReference>
<evidence type="ECO:0000256" key="1">
    <source>
        <dbReference type="ARBA" id="ARBA00022723"/>
    </source>
</evidence>
<dbReference type="PROSITE" id="PS50089">
    <property type="entry name" value="ZF_RING_2"/>
    <property type="match status" value="1"/>
</dbReference>
<evidence type="ECO:0000256" key="5">
    <source>
        <dbReference type="SAM" id="MobiDB-lite"/>
    </source>
</evidence>
<comment type="caution">
    <text evidence="7">The sequence shown here is derived from an EMBL/GenBank/DDBJ whole genome shotgun (WGS) entry which is preliminary data.</text>
</comment>
<reference evidence="7" key="1">
    <citation type="submission" date="2022-07" db="EMBL/GenBank/DDBJ databases">
        <title>Genome analysis of Parmales, a sister group of diatoms, reveals the evolutionary specialization of diatoms from phago-mixotrophs to photoautotrophs.</title>
        <authorList>
            <person name="Ban H."/>
            <person name="Sato S."/>
            <person name="Yoshikawa S."/>
            <person name="Kazumasa Y."/>
            <person name="Nakamura Y."/>
            <person name="Ichinomiya M."/>
            <person name="Saitoh K."/>
            <person name="Sato N."/>
            <person name="Blanc-Mathieu R."/>
            <person name="Endo H."/>
            <person name="Kuwata A."/>
            <person name="Ogata H."/>
        </authorList>
    </citation>
    <scope>NUCLEOTIDE SEQUENCE</scope>
</reference>
<proteinExistence type="predicted"/>
<dbReference type="FunFam" id="1.10.1170.10:FF:000002">
    <property type="entry name" value="Baculoviral IAP repeat containing 7"/>
    <property type="match status" value="1"/>
</dbReference>
<dbReference type="EMBL" id="BRXZ01003297">
    <property type="protein sequence ID" value="GMH51930.1"/>
    <property type="molecule type" value="Genomic_DNA"/>
</dbReference>
<dbReference type="Gene3D" id="3.30.40.10">
    <property type="entry name" value="Zinc/RING finger domain, C3HC4 (zinc finger)"/>
    <property type="match status" value="1"/>
</dbReference>
<protein>
    <recommendedName>
        <fullName evidence="6">RING-type domain-containing protein</fullName>
    </recommendedName>
</protein>
<dbReference type="SUPFAM" id="SSF57850">
    <property type="entry name" value="RING/U-box"/>
    <property type="match status" value="1"/>
</dbReference>
<gene>
    <name evidence="7" type="ORF">TrRE_jg13622</name>
</gene>
<evidence type="ECO:0000313" key="7">
    <source>
        <dbReference type="EMBL" id="GMH51930.1"/>
    </source>
</evidence>
<evidence type="ECO:0000256" key="2">
    <source>
        <dbReference type="ARBA" id="ARBA00022771"/>
    </source>
</evidence>
<name>A0A9W6ZKH9_9STRA</name>
<keyword evidence="1" id="KW-0479">Metal-binding</keyword>
<dbReference type="Proteomes" id="UP001165082">
    <property type="component" value="Unassembled WGS sequence"/>
</dbReference>
<feature type="region of interest" description="Disordered" evidence="5">
    <location>
        <begin position="1"/>
        <end position="22"/>
    </location>
</feature>
<evidence type="ECO:0000256" key="3">
    <source>
        <dbReference type="ARBA" id="ARBA00022833"/>
    </source>
</evidence>
<dbReference type="PANTHER" id="PTHR14879:SF5">
    <property type="entry name" value="RING-TYPE DOMAIN-CONTAINING PROTEIN"/>
    <property type="match status" value="1"/>
</dbReference>
<dbReference type="Pfam" id="PF13920">
    <property type="entry name" value="zf-C3HC4_3"/>
    <property type="match status" value="1"/>
</dbReference>
<sequence>MEFSNETLTAEWQGKSSSPHDPTTWSNTYLLFTCISTAPTAPNRKVYSITGRGVSLWKGQRIDFTIVGHLDTFTKKFELKKRHQGKYNNEITYIGNVDVTRDPENGESVFRMRGSYHNGTICLVQCRGGPYRLLSSLLSGFAWSGISISLNSDRTHWSDVHLEFSAPPTLKYYLENEGRDVADINDPSCQWSVSTASIHGGGVSLWRGNNIDFEIKGRINYASGEVHLVKEHKGQYTNVVEYKCKINPSNMSIDGTFGSGGTFELKVSGAIVDEDSVSGSADWRAMSAVLLEGSWERLEVYAEEALALYAAEAEAAAEVKGLHDEEGKEGEFIAAMSLRSDLKQEERGMCKICFDNKANVIFVPCGHFMSCVECGSKCDTCPICRVQINLAQEVFQS</sequence>
<accession>A0A9W6ZKH9</accession>
<dbReference type="InterPro" id="IPR001841">
    <property type="entry name" value="Znf_RING"/>
</dbReference>
<evidence type="ECO:0000256" key="4">
    <source>
        <dbReference type="PROSITE-ProRule" id="PRU00175"/>
    </source>
</evidence>
<dbReference type="PANTHER" id="PTHR14879">
    <property type="entry name" value="CASPASE REGULATOR, RING FINGER DOMAIN-CONTAINING"/>
    <property type="match status" value="1"/>
</dbReference>
<feature type="domain" description="RING-type" evidence="6">
    <location>
        <begin position="350"/>
        <end position="385"/>
    </location>
</feature>
<dbReference type="GO" id="GO:0008270">
    <property type="term" value="F:zinc ion binding"/>
    <property type="evidence" value="ECO:0007669"/>
    <property type="project" value="UniProtKB-KW"/>
</dbReference>
<keyword evidence="8" id="KW-1185">Reference proteome</keyword>
<evidence type="ECO:0000259" key="6">
    <source>
        <dbReference type="PROSITE" id="PS50089"/>
    </source>
</evidence>
<evidence type="ECO:0000313" key="8">
    <source>
        <dbReference type="Proteomes" id="UP001165082"/>
    </source>
</evidence>